<organism evidence="2 3">
    <name type="scientific">Penicillium chermesinum</name>
    <dbReference type="NCBI Taxonomy" id="63820"/>
    <lineage>
        <taxon>Eukaryota</taxon>
        <taxon>Fungi</taxon>
        <taxon>Dikarya</taxon>
        <taxon>Ascomycota</taxon>
        <taxon>Pezizomycotina</taxon>
        <taxon>Eurotiomycetes</taxon>
        <taxon>Eurotiomycetidae</taxon>
        <taxon>Eurotiales</taxon>
        <taxon>Aspergillaceae</taxon>
        <taxon>Penicillium</taxon>
    </lineage>
</organism>
<dbReference type="RefSeq" id="XP_058326012.1">
    <property type="nucleotide sequence ID" value="XM_058479444.1"/>
</dbReference>
<dbReference type="EMBL" id="JAPQKS010000008">
    <property type="protein sequence ID" value="KAJ5217141.1"/>
    <property type="molecule type" value="Genomic_DNA"/>
</dbReference>
<comment type="caution">
    <text evidence="2">The sequence shown here is derived from an EMBL/GenBank/DDBJ whole genome shotgun (WGS) entry which is preliminary data.</text>
</comment>
<proteinExistence type="predicted"/>
<feature type="compositionally biased region" description="Basic residues" evidence="1">
    <location>
        <begin position="276"/>
        <end position="288"/>
    </location>
</feature>
<evidence type="ECO:0000256" key="1">
    <source>
        <dbReference type="SAM" id="MobiDB-lite"/>
    </source>
</evidence>
<reference evidence="2" key="2">
    <citation type="journal article" date="2023" name="IMA Fungus">
        <title>Comparative genomic study of the Penicillium genus elucidates a diverse pangenome and 15 lateral gene transfer events.</title>
        <authorList>
            <person name="Petersen C."/>
            <person name="Sorensen T."/>
            <person name="Nielsen M.R."/>
            <person name="Sondergaard T.E."/>
            <person name="Sorensen J.L."/>
            <person name="Fitzpatrick D.A."/>
            <person name="Frisvad J.C."/>
            <person name="Nielsen K.L."/>
        </authorList>
    </citation>
    <scope>NUCLEOTIDE SEQUENCE</scope>
    <source>
        <strain evidence="2">IBT 19713</strain>
    </source>
</reference>
<name>A0A9W9NC51_9EURO</name>
<dbReference type="AlphaFoldDB" id="A0A9W9NC51"/>
<protein>
    <submittedName>
        <fullName evidence="2">Uncharacterized protein</fullName>
    </submittedName>
</protein>
<evidence type="ECO:0000313" key="2">
    <source>
        <dbReference type="EMBL" id="KAJ5217141.1"/>
    </source>
</evidence>
<accession>A0A9W9NC51</accession>
<dbReference type="OrthoDB" id="5355510at2759"/>
<reference evidence="2" key="1">
    <citation type="submission" date="2022-11" db="EMBL/GenBank/DDBJ databases">
        <authorList>
            <person name="Petersen C."/>
        </authorList>
    </citation>
    <scope>NUCLEOTIDE SEQUENCE</scope>
    <source>
        <strain evidence="2">IBT 19713</strain>
    </source>
</reference>
<dbReference type="Proteomes" id="UP001150941">
    <property type="component" value="Unassembled WGS sequence"/>
</dbReference>
<sequence>MVAIDELPASITLRGVSRTLTPGDTQGMTSCGVATARSEPWVVEGLPASASTTAAGTTSGSESREGLNELHDVLLKIVSDNDVPSDHRTAVQGILMRGLETIYSSKTVVPHHPGGISSHKALYNNKKEYCSYWIRHGECDYQQQGLSTSTNLQVRLSMYLPETGCMFKHEMPTDPLMLEKLGLRDIPRWYREKYGVPSLVNPGACNARMQLVEQQNIAFQPASTTMQPISESSEFKSITYPGHGSSYHGVVTQAPMSLNENDPFAGTNNALNAHSNSRRAGSHNRYKNRGTGANGVKARGSPWGKNGQRNASANETNQADNRTHRASKSPVSESGESNITTTKPAGTEAEKLHDDNVLTTNPSITNANRFTPVGPLSFGPCYLNNDIALRRPVSSIRGESVPSAHSELNRRRSEELSRHFTNLDVEPSREDPHGVSLGVGFNTSSVFENPSRRLYDFGFDGEDSQRVCPVIPATGNLLDISETNNNSKLNGTNIANKKTADSKTTDIGTKGPLHTLLKDSEPIYATDLLLNYGAVGEPVLLPPLRQCNKTGLLLGLSTDCVHPAKYDTNKLNQTTTKESPITESIEHRQQISDLTN</sequence>
<evidence type="ECO:0000313" key="3">
    <source>
        <dbReference type="Proteomes" id="UP001150941"/>
    </source>
</evidence>
<dbReference type="GeneID" id="83206748"/>
<feature type="compositionally biased region" description="Polar residues" evidence="1">
    <location>
        <begin position="357"/>
        <end position="369"/>
    </location>
</feature>
<feature type="compositionally biased region" description="Polar residues" evidence="1">
    <location>
        <begin position="258"/>
        <end position="275"/>
    </location>
</feature>
<keyword evidence="3" id="KW-1185">Reference proteome</keyword>
<feature type="compositionally biased region" description="Polar residues" evidence="1">
    <location>
        <begin position="329"/>
        <end position="344"/>
    </location>
</feature>
<feature type="region of interest" description="Disordered" evidence="1">
    <location>
        <begin position="258"/>
        <end position="371"/>
    </location>
</feature>
<gene>
    <name evidence="2" type="ORF">N7468_010149</name>
</gene>
<feature type="compositionally biased region" description="Polar residues" evidence="1">
    <location>
        <begin position="307"/>
        <end position="320"/>
    </location>
</feature>